<name>A0A5J5CA31_9ASTE</name>
<dbReference type="GO" id="GO:0042594">
    <property type="term" value="P:response to starvation"/>
    <property type="evidence" value="ECO:0007669"/>
    <property type="project" value="TreeGrafter"/>
</dbReference>
<evidence type="ECO:0000259" key="3">
    <source>
        <dbReference type="Pfam" id="PF12490"/>
    </source>
</evidence>
<dbReference type="SUPFAM" id="SSF50978">
    <property type="entry name" value="WD40 repeat-like"/>
    <property type="match status" value="1"/>
</dbReference>
<dbReference type="InterPro" id="IPR022175">
    <property type="entry name" value="BCAS3_dom"/>
</dbReference>
<dbReference type="InterPro" id="IPR015943">
    <property type="entry name" value="WD40/YVTN_repeat-like_dom_sf"/>
</dbReference>
<dbReference type="GO" id="GO:0000407">
    <property type="term" value="C:phagophore assembly site"/>
    <property type="evidence" value="ECO:0007669"/>
    <property type="project" value="UniProtKB-SubCell"/>
</dbReference>
<dbReference type="InterPro" id="IPR045142">
    <property type="entry name" value="BCAS3-like"/>
</dbReference>
<dbReference type="Pfam" id="PF12490">
    <property type="entry name" value="BCAS3"/>
    <property type="match status" value="1"/>
</dbReference>
<proteinExistence type="predicted"/>
<organism evidence="5 6">
    <name type="scientific">Nyssa sinensis</name>
    <dbReference type="NCBI Taxonomy" id="561372"/>
    <lineage>
        <taxon>Eukaryota</taxon>
        <taxon>Viridiplantae</taxon>
        <taxon>Streptophyta</taxon>
        <taxon>Embryophyta</taxon>
        <taxon>Tracheophyta</taxon>
        <taxon>Spermatophyta</taxon>
        <taxon>Magnoliopsida</taxon>
        <taxon>eudicotyledons</taxon>
        <taxon>Gunneridae</taxon>
        <taxon>Pentapetalae</taxon>
        <taxon>asterids</taxon>
        <taxon>Cornales</taxon>
        <taxon>Nyssaceae</taxon>
        <taxon>Nyssa</taxon>
    </lineage>
</organism>
<comment type="subcellular location">
    <subcellularLocation>
        <location evidence="1">Preautophagosomal structure</location>
    </subcellularLocation>
</comment>
<dbReference type="PANTHER" id="PTHR13268">
    <property type="entry name" value="BREAST CARCINOMA AMPLIFIED SEQUENCE 3"/>
    <property type="match status" value="1"/>
</dbReference>
<dbReference type="InterPro" id="IPR048382">
    <property type="entry name" value="BCAS3_WD40"/>
</dbReference>
<gene>
    <name evidence="5" type="ORF">F0562_002604</name>
</gene>
<dbReference type="InterPro" id="IPR036322">
    <property type="entry name" value="WD40_repeat_dom_sf"/>
</dbReference>
<accession>A0A5J5CA31</accession>
<feature type="domain" description="BCAS3" evidence="3">
    <location>
        <begin position="418"/>
        <end position="559"/>
    </location>
</feature>
<dbReference type="Pfam" id="PF21034">
    <property type="entry name" value="BCAS3_WD40"/>
    <property type="match status" value="1"/>
</dbReference>
<dbReference type="AlphaFoldDB" id="A0A5J5CA31"/>
<feature type="region of interest" description="Disordered" evidence="2">
    <location>
        <begin position="74"/>
        <end position="94"/>
    </location>
</feature>
<evidence type="ECO:0000259" key="4">
    <source>
        <dbReference type="Pfam" id="PF21034"/>
    </source>
</evidence>
<feature type="region of interest" description="Disordered" evidence="2">
    <location>
        <begin position="732"/>
        <end position="764"/>
    </location>
</feature>
<sequence length="764" mass="84343">MVRCSPRIAAVGLETQIYCIDALTLEKKFSVLTYPVPQFGGQGTVGVNIGYGPLAVGPRWLAYASDNPLVSNTGRISPKNFTPSPGVSPSTSPGSGSLMARYAMESGKQWATGVINLGDRGYRTLSRYCPDLLSDGPSSPVPSSSGWKVGRLSASETENAGMVVVKDYVSQAVISQFRAHTSPVSALCFDPSGTLLVTASIHGNNINVFRIMASCIRSGSGNQTYDWCSSHVHLYKLYRGMTTAIIQDICFSHYSQWIAIVSSKFTCHIFVISPFGSDTGFQTLNTNGKEPSLYPLLSLPWWSTSSFITNQQSSTPPHPLTLSVVSRIKVSNSGLLNSVSNAAASAAGKVSVPSGAVAAVFHNSKPRSFQDLHLKANSLEHLLVYTPSGQVIQYELLPSIGIKPSNSDLRTWSDSYIHTQDDELRVKVEPVQWWDVCRRSDRREREENILVTTSDRQKTAEKIEDNYRKKFLEINVCVGGKKLVKSDIVKSHERSHLYISNAEVQINSGRLPIWQKSKIHFYMMSPPRVKGYASGEFEIEKLPFNEVEIKQKDLLPVFEHFHSIKSGWNDRGLSGGRCSNASFLEPHQTRDKVTEETVICHSKPASLSSTESSDGGSSRRIENLLDVDQMNTEKPFTPTRQIWTELYQERRESTLLSARKAGVGAPTSSSCGVREATMFTADHFDSAMNITVEGHSRMKNLVDFEQFFQEGYCKALELDGCRRLTEVVTDDLDSSGSHCEREKPDDDGENDELLGGVFSFSEEG</sequence>
<dbReference type="Proteomes" id="UP000325577">
    <property type="component" value="Linkage Group LG0"/>
</dbReference>
<evidence type="ECO:0000313" key="6">
    <source>
        <dbReference type="Proteomes" id="UP000325577"/>
    </source>
</evidence>
<evidence type="ECO:0000256" key="2">
    <source>
        <dbReference type="SAM" id="MobiDB-lite"/>
    </source>
</evidence>
<dbReference type="SMART" id="SM00320">
    <property type="entry name" value="WD40"/>
    <property type="match status" value="2"/>
</dbReference>
<evidence type="ECO:0000313" key="5">
    <source>
        <dbReference type="EMBL" id="KAA8550920.1"/>
    </source>
</evidence>
<feature type="domain" description="BCAS3 WD40" evidence="4">
    <location>
        <begin position="156"/>
        <end position="282"/>
    </location>
</feature>
<dbReference type="Gene3D" id="2.130.10.10">
    <property type="entry name" value="YVTN repeat-like/Quinoprotein amine dehydrogenase"/>
    <property type="match status" value="1"/>
</dbReference>
<keyword evidence="6" id="KW-1185">Reference proteome</keyword>
<dbReference type="PANTHER" id="PTHR13268:SF0">
    <property type="entry name" value="BCAS3 MICROTUBULE ASSOCIATED CELL MIGRATION FACTOR"/>
    <property type="match status" value="1"/>
</dbReference>
<protein>
    <submittedName>
        <fullName evidence="5">Uncharacterized protein</fullName>
    </submittedName>
</protein>
<evidence type="ECO:0000256" key="1">
    <source>
        <dbReference type="ARBA" id="ARBA00004329"/>
    </source>
</evidence>
<feature type="compositionally biased region" description="Low complexity" evidence="2">
    <location>
        <begin position="82"/>
        <end position="94"/>
    </location>
</feature>
<dbReference type="GO" id="GO:0006914">
    <property type="term" value="P:autophagy"/>
    <property type="evidence" value="ECO:0007669"/>
    <property type="project" value="InterPro"/>
</dbReference>
<dbReference type="InterPro" id="IPR001680">
    <property type="entry name" value="WD40_rpt"/>
</dbReference>
<dbReference type="EMBL" id="CM018031">
    <property type="protein sequence ID" value="KAA8550920.1"/>
    <property type="molecule type" value="Genomic_DNA"/>
</dbReference>
<dbReference type="OrthoDB" id="25778at2759"/>
<reference evidence="5 6" key="1">
    <citation type="submission" date="2019-09" db="EMBL/GenBank/DDBJ databases">
        <title>A chromosome-level genome assembly of the Chinese tupelo Nyssa sinensis.</title>
        <authorList>
            <person name="Yang X."/>
            <person name="Kang M."/>
            <person name="Yang Y."/>
            <person name="Xiong H."/>
            <person name="Wang M."/>
            <person name="Zhang Z."/>
            <person name="Wang Z."/>
            <person name="Wu H."/>
            <person name="Ma T."/>
            <person name="Liu J."/>
            <person name="Xi Z."/>
        </authorList>
    </citation>
    <scope>NUCLEOTIDE SEQUENCE [LARGE SCALE GENOMIC DNA]</scope>
    <source>
        <strain evidence="5">J267</strain>
        <tissue evidence="5">Leaf</tissue>
    </source>
</reference>